<dbReference type="Proteomes" id="UP000694580">
    <property type="component" value="Unplaced"/>
</dbReference>
<accession>A0AAY4C8X0</accession>
<dbReference type="GeneTree" id="ENSGT00940000155286"/>
<feature type="region of interest" description="Disordered" evidence="2">
    <location>
        <begin position="1"/>
        <end position="30"/>
    </location>
</feature>
<keyword evidence="1" id="KW-0175">Coiled coil</keyword>
<evidence type="ECO:0000256" key="2">
    <source>
        <dbReference type="SAM" id="MobiDB-lite"/>
    </source>
</evidence>
<feature type="compositionally biased region" description="Basic and acidic residues" evidence="2">
    <location>
        <begin position="1"/>
        <end position="13"/>
    </location>
</feature>
<evidence type="ECO:0000313" key="3">
    <source>
        <dbReference type="Ensembl" id="ENSDCDP00010029244.1"/>
    </source>
</evidence>
<reference evidence="3" key="1">
    <citation type="submission" date="2025-08" db="UniProtKB">
        <authorList>
            <consortium name="Ensembl"/>
        </authorList>
    </citation>
    <scope>IDENTIFICATION</scope>
</reference>
<feature type="coiled-coil region" evidence="1">
    <location>
        <begin position="63"/>
        <end position="97"/>
    </location>
</feature>
<gene>
    <name evidence="3" type="primary">SYCE2</name>
</gene>
<sequence>MRKAHKEELEKIQRSQQNTFSTDSNAFHPHNDEELRSIHRELEILSEQYSQKCLENKHLSQTIQSERQSLMQARRDNKELQSQNQELNKHLEAEISLMRSCVSGEPISKMKGWEKDLYQLQAKLLVKDVEIQYLRQEISSLKDELEISNRIQCDQTERTDVNDLPISCNYGKTSYLVKFHSCYCTLACHVIVLCCRFGELVN</sequence>
<evidence type="ECO:0000313" key="4">
    <source>
        <dbReference type="Proteomes" id="UP000694580"/>
    </source>
</evidence>
<proteinExistence type="predicted"/>
<keyword evidence="4" id="KW-1185">Reference proteome</keyword>
<evidence type="ECO:0000256" key="1">
    <source>
        <dbReference type="SAM" id="Coils"/>
    </source>
</evidence>
<dbReference type="PANTHER" id="PTHR17271:SF9">
    <property type="entry name" value="MYOSIN PHOSPHATASE RHO-INTERACTING PROTEIN"/>
    <property type="match status" value="1"/>
</dbReference>
<dbReference type="GO" id="GO:0051015">
    <property type="term" value="F:actin filament binding"/>
    <property type="evidence" value="ECO:0007669"/>
    <property type="project" value="TreeGrafter"/>
</dbReference>
<dbReference type="GO" id="GO:0015629">
    <property type="term" value="C:actin cytoskeleton"/>
    <property type="evidence" value="ECO:0007669"/>
    <property type="project" value="TreeGrafter"/>
</dbReference>
<dbReference type="AlphaFoldDB" id="A0AAY4C8X0"/>
<feature type="compositionally biased region" description="Polar residues" evidence="2">
    <location>
        <begin position="14"/>
        <end position="25"/>
    </location>
</feature>
<organism evidence="3 4">
    <name type="scientific">Denticeps clupeoides</name>
    <name type="common">denticle herring</name>
    <dbReference type="NCBI Taxonomy" id="299321"/>
    <lineage>
        <taxon>Eukaryota</taxon>
        <taxon>Metazoa</taxon>
        <taxon>Chordata</taxon>
        <taxon>Craniata</taxon>
        <taxon>Vertebrata</taxon>
        <taxon>Euteleostomi</taxon>
        <taxon>Actinopterygii</taxon>
        <taxon>Neopterygii</taxon>
        <taxon>Teleostei</taxon>
        <taxon>Clupei</taxon>
        <taxon>Clupeiformes</taxon>
        <taxon>Denticipitoidei</taxon>
        <taxon>Denticipitidae</taxon>
        <taxon>Denticeps</taxon>
    </lineage>
</organism>
<name>A0AAY4C8X0_9TELE</name>
<dbReference type="PANTHER" id="PTHR17271">
    <property type="entry name" value="PLECKSTRIN HOMOLOGY PH DOMAIN-CONTAINING PROTEIN"/>
    <property type="match status" value="1"/>
</dbReference>
<protein>
    <submittedName>
        <fullName evidence="3">Uncharacterized protein</fullName>
    </submittedName>
</protein>
<reference evidence="3" key="2">
    <citation type="submission" date="2025-09" db="UniProtKB">
        <authorList>
            <consortium name="Ensembl"/>
        </authorList>
    </citation>
    <scope>IDENTIFICATION</scope>
</reference>
<dbReference type="Ensembl" id="ENSDCDT00010036084.1">
    <property type="protein sequence ID" value="ENSDCDP00010029244.1"/>
    <property type="gene ID" value="ENSDCDG00010018445.1"/>
</dbReference>
<dbReference type="InterPro" id="IPR052223">
    <property type="entry name" value="Actin_Cytoskeleton_Reg"/>
</dbReference>